<gene>
    <name evidence="3" type="ORF">CLV83_3995</name>
</gene>
<feature type="region of interest" description="Disordered" evidence="1">
    <location>
        <begin position="46"/>
        <end position="81"/>
    </location>
</feature>
<dbReference type="AlphaFoldDB" id="A0A4R1GFF9"/>
<reference evidence="3 4" key="1">
    <citation type="submission" date="2019-03" db="EMBL/GenBank/DDBJ databases">
        <title>Genomic Encyclopedia of Archaeal and Bacterial Type Strains, Phase II (KMG-II): from individual species to whole genera.</title>
        <authorList>
            <person name="Goeker M."/>
        </authorList>
    </citation>
    <scope>NUCLEOTIDE SEQUENCE [LARGE SCALE GENOMIC DNA]</scope>
    <source>
        <strain evidence="3 4">DSM 27697</strain>
    </source>
</reference>
<name>A0A4R1GFF9_9GAMM</name>
<dbReference type="OrthoDB" id="178023at2"/>
<evidence type="ECO:0000256" key="1">
    <source>
        <dbReference type="SAM" id="MobiDB-lite"/>
    </source>
</evidence>
<feature type="chain" id="PRO_5020769402" evidence="2">
    <location>
        <begin position="25"/>
        <end position="455"/>
    </location>
</feature>
<organism evidence="3 4">
    <name type="scientific">Marinobacterium mangrovicola</name>
    <dbReference type="NCBI Taxonomy" id="1476959"/>
    <lineage>
        <taxon>Bacteria</taxon>
        <taxon>Pseudomonadati</taxon>
        <taxon>Pseudomonadota</taxon>
        <taxon>Gammaproteobacteria</taxon>
        <taxon>Oceanospirillales</taxon>
        <taxon>Oceanospirillaceae</taxon>
        <taxon>Marinobacterium</taxon>
    </lineage>
</organism>
<proteinExistence type="predicted"/>
<dbReference type="CDD" id="cd16329">
    <property type="entry name" value="LolA_like"/>
    <property type="match status" value="1"/>
</dbReference>
<dbReference type="Gene3D" id="2.50.20.10">
    <property type="entry name" value="Lipoprotein localisation LolA/LolB/LppX"/>
    <property type="match status" value="1"/>
</dbReference>
<feature type="compositionally biased region" description="Basic and acidic residues" evidence="1">
    <location>
        <begin position="66"/>
        <end position="76"/>
    </location>
</feature>
<evidence type="ECO:0000313" key="3">
    <source>
        <dbReference type="EMBL" id="TCK02942.1"/>
    </source>
</evidence>
<dbReference type="InterPro" id="IPR010752">
    <property type="entry name" value="DUF1329"/>
</dbReference>
<evidence type="ECO:0000313" key="4">
    <source>
        <dbReference type="Proteomes" id="UP000294546"/>
    </source>
</evidence>
<protein>
    <submittedName>
        <fullName evidence="3">Uncharacterized protein DUF1329</fullName>
    </submittedName>
</protein>
<accession>A0A4R1GFF9</accession>
<dbReference type="Proteomes" id="UP000294546">
    <property type="component" value="Unassembled WGS sequence"/>
</dbReference>
<feature type="signal peptide" evidence="2">
    <location>
        <begin position="1"/>
        <end position="24"/>
    </location>
</feature>
<dbReference type="RefSeq" id="WP_132296774.1">
    <property type="nucleotide sequence ID" value="NZ_SMFU01000013.1"/>
</dbReference>
<evidence type="ECO:0000256" key="2">
    <source>
        <dbReference type="SAM" id="SignalP"/>
    </source>
</evidence>
<dbReference type="Pfam" id="PF07044">
    <property type="entry name" value="DUF1329"/>
    <property type="match status" value="1"/>
</dbReference>
<dbReference type="EMBL" id="SMFU01000013">
    <property type="protein sequence ID" value="TCK02942.1"/>
    <property type="molecule type" value="Genomic_DNA"/>
</dbReference>
<keyword evidence="4" id="KW-1185">Reference proteome</keyword>
<comment type="caution">
    <text evidence="3">The sequence shown here is derived from an EMBL/GenBank/DDBJ whole genome shotgun (WGS) entry which is preliminary data.</text>
</comment>
<sequence length="455" mass="52103">MIIRNKYALVALISALSFGNISFAAVTAEEALHLKSELTPFGAERAGNADGSIPEWNGGFTDPNPDYERGGRRADPFADESPQFSITAENMAEYTDNLTPGTEALLRKYPDTFRIDVYNTHRTAAAPQWVYDNTYENAIRSTMKGNVPENAFGGIPFPIPKSGAEVMWNHQLRWRGGDLIHKDNWYQILDDGRRVLISDAEVNEQVPYYFHDNTLEKFVEDNQPFWKVKIENIGPPIRAGQALLAHEYLDQDNTQTWVYLTGQRRVRRLPNACCDTPQPASAGEMTFDELYVWTGKLDRFDWNIVGKKEMFIPYNTNGFMQPTSDDDVLGTHHWNPDYMRWEKHRVWVVEANLRDGERHQVSKSRYYCDEDTWICVLGDRWDANGQLWKVLWAGTFVAPDLPGISMGAFGMYDLIEGSAFFAHINNEKENQFEYLVKPRSDIMYTPDAMAGSSFR</sequence>
<keyword evidence="2" id="KW-0732">Signal</keyword>